<gene>
    <name evidence="2" type="primary">103E1.220</name>
</gene>
<dbReference type="FunFam" id="3.40.50.12500:FF:000003">
    <property type="entry name" value="Hydantoin racemase (Dcg1), putative"/>
    <property type="match status" value="1"/>
</dbReference>
<evidence type="ECO:0000256" key="1">
    <source>
        <dbReference type="ARBA" id="ARBA00038414"/>
    </source>
</evidence>
<dbReference type="Gene3D" id="3.40.50.12500">
    <property type="match status" value="1"/>
</dbReference>
<comment type="similarity">
    <text evidence="1">Belongs to the HyuE racemase family.</text>
</comment>
<sequence>MTTAQQEPIRILILNPNSSKSMTDGMAKSISSLNLPDVCLPFSPPPLITENNIKITYYTAPTSCPASINNGTDLDTSATHVLQDLSSNLQLLKDHDAVLVCCYSVHQLVPGLSELASSNGFPLSVTGIFEASVLTCLSLLTGPTKKWGIVTTGKYWEEHLTVGVKKFLGQEEKGGNNAKFAGVQTTGLDAGDFHGDISKEVIDAKLAEATKKLLQAGDVECVVMGCAGMAGLEQIIRRTAIEQYGEERGKKVMVVDGVRAGVGLVDEMVKNRRMFTQ</sequence>
<evidence type="ECO:0000313" key="2">
    <source>
        <dbReference type="EMBL" id="CAD71132.1"/>
    </source>
</evidence>
<accession>Q870X6</accession>
<proteinExistence type="inferred from homology"/>
<dbReference type="EMBL" id="BX294028">
    <property type="protein sequence ID" value="CAD71132.1"/>
    <property type="molecule type" value="Genomic_DNA"/>
</dbReference>
<dbReference type="PANTHER" id="PTHR28047:SF5">
    <property type="entry name" value="PROTEIN DCG1"/>
    <property type="match status" value="1"/>
</dbReference>
<reference evidence="2" key="2">
    <citation type="submission" date="2003-03" db="EMBL/GenBank/DDBJ databases">
        <authorList>
            <person name="German Neurospora genome project"/>
        </authorList>
    </citation>
    <scope>NUCLEOTIDE SEQUENCE</scope>
</reference>
<dbReference type="VEuPathDB" id="FungiDB:NCU07170"/>
<organism evidence="2">
    <name type="scientific">Neurospora crassa</name>
    <dbReference type="NCBI Taxonomy" id="5141"/>
    <lineage>
        <taxon>Eukaryota</taxon>
        <taxon>Fungi</taxon>
        <taxon>Dikarya</taxon>
        <taxon>Ascomycota</taxon>
        <taxon>Pezizomycotina</taxon>
        <taxon>Sordariomycetes</taxon>
        <taxon>Sordariomycetidae</taxon>
        <taxon>Sordariales</taxon>
        <taxon>Sordariaceae</taxon>
        <taxon>Neurospora</taxon>
    </lineage>
</organism>
<reference evidence="2" key="1">
    <citation type="submission" date="2003-03" db="EMBL/GenBank/DDBJ databases">
        <authorList>
            <person name="Schulte U."/>
            <person name="Aign V."/>
            <person name="Hoheisel J."/>
            <person name="Brandt P."/>
            <person name="Fartmann B."/>
            <person name="Holland R."/>
            <person name="Nyakatura G."/>
            <person name="Mewes H.W."/>
            <person name="Mannhaupt G."/>
        </authorList>
    </citation>
    <scope>NUCLEOTIDE SEQUENCE</scope>
</reference>
<dbReference type="GO" id="GO:0047661">
    <property type="term" value="F:amino-acid racemase activity"/>
    <property type="evidence" value="ECO:0007669"/>
    <property type="project" value="InterPro"/>
</dbReference>
<dbReference type="InterPro" id="IPR053714">
    <property type="entry name" value="Iso_Racemase_Enz_sf"/>
</dbReference>
<protein>
    <submittedName>
        <fullName evidence="2">Related to DCG1 protein</fullName>
    </submittedName>
</protein>
<dbReference type="Pfam" id="PF01177">
    <property type="entry name" value="Asp_Glu_race"/>
    <property type="match status" value="1"/>
</dbReference>
<dbReference type="AlphaFoldDB" id="Q870X6"/>
<name>Q870X6_NEUCS</name>
<dbReference type="PANTHER" id="PTHR28047">
    <property type="entry name" value="PROTEIN DCG1"/>
    <property type="match status" value="1"/>
</dbReference>
<dbReference type="InterPro" id="IPR052186">
    <property type="entry name" value="Hydantoin_racemase-like"/>
</dbReference>
<dbReference type="InterPro" id="IPR015942">
    <property type="entry name" value="Asp/Glu/hydantoin_racemase"/>
</dbReference>